<sequence length="39" mass="3968">IRLSRLVRSPMPTVASGVVSAQVMGSKAGSPPSSPHQPP</sequence>
<reference evidence="1" key="1">
    <citation type="submission" date="2020-02" db="EMBL/GenBank/DDBJ databases">
        <authorList>
            <person name="Meier V. D."/>
        </authorList>
    </citation>
    <scope>NUCLEOTIDE SEQUENCE</scope>
    <source>
        <strain evidence="1">AVDCRST_MAG18</strain>
    </source>
</reference>
<dbReference type="AlphaFoldDB" id="A0A6J4VNW2"/>
<organism evidence="1">
    <name type="scientific">uncultured Thermomicrobiales bacterium</name>
    <dbReference type="NCBI Taxonomy" id="1645740"/>
    <lineage>
        <taxon>Bacteria</taxon>
        <taxon>Pseudomonadati</taxon>
        <taxon>Thermomicrobiota</taxon>
        <taxon>Thermomicrobia</taxon>
        <taxon>Thermomicrobiales</taxon>
        <taxon>environmental samples</taxon>
    </lineage>
</organism>
<accession>A0A6J4VNW2</accession>
<proteinExistence type="predicted"/>
<dbReference type="EMBL" id="CADCWN010000284">
    <property type="protein sequence ID" value="CAA9584340.1"/>
    <property type="molecule type" value="Genomic_DNA"/>
</dbReference>
<feature type="non-terminal residue" evidence="1">
    <location>
        <position position="39"/>
    </location>
</feature>
<gene>
    <name evidence="1" type="ORF">AVDCRST_MAG18-3596</name>
</gene>
<protein>
    <submittedName>
        <fullName evidence="1">Uncharacterized protein</fullName>
    </submittedName>
</protein>
<name>A0A6J4VNW2_9BACT</name>
<feature type="non-terminal residue" evidence="1">
    <location>
        <position position="1"/>
    </location>
</feature>
<evidence type="ECO:0000313" key="1">
    <source>
        <dbReference type="EMBL" id="CAA9584340.1"/>
    </source>
</evidence>